<feature type="transmembrane region" description="Helical" evidence="9">
    <location>
        <begin position="325"/>
        <end position="345"/>
    </location>
</feature>
<proteinExistence type="predicted"/>
<feature type="region of interest" description="Disordered" evidence="8">
    <location>
        <begin position="117"/>
        <end position="141"/>
    </location>
</feature>
<sequence>MSAASQRVGRAMTDAPESLTPQPAGMPASTSRRRWLAAGACALAGLALFQFFGNATHGYVDTSSTFWWWISQWIDPGAESEHGWVILGISGWLLWRNLRRAARGEWALRSQSEVESARTKDADDSGSGNVEPRRPRRGCGDEGVAAPAAAMVAGLGLHALGFVAQQTRISIVAVLLFTWGVLRLGGGRRWGRAALFPLAFMLFAIPVNVLDSLGFWLRMWVVDAAGAIAHLGGVDVVRSGTQLFSPDGSYQYDVAAACSGVRSLVALAALSLLIGYLNFRSWWRRALVFALCFPLTYLGNLTRVLVIIVAAELGGQAWGERAHEVMGFGVFVIVLGGVAAAAKLLQRVPEIGERRAESEERRASHNRQDQEARGRDRSPSGPRSVNDETQGRGRLGEASLPRAEQSRAVTGAATSSGATFLWRGAESAPYLAAFAIIGLTVGEVVFLAQLSVGTPRGEAGVRLSADGRDPIELPAFIGTEWIGRRAEVTAVERAVLPADTGFSRRNYVHVQGGAHVVLFSIVLSGRDRTSIHRPELCLVGQGWTIRDQRAIELRWRAQPPANLPATLLRTELVEARTGRRVPTLTVYWFVDRDAVVASHWGRFWHDAWNRVRHGRADRWAYVLLQTDAADGEEPALARLQVVLQGVWPSVTARHGTEQ</sequence>
<dbReference type="GO" id="GO:0006508">
    <property type="term" value="P:proteolysis"/>
    <property type="evidence" value="ECO:0007669"/>
    <property type="project" value="UniProtKB-KW"/>
</dbReference>
<name>B1ZQ94_OPITP</name>
<dbReference type="GO" id="GO:0005886">
    <property type="term" value="C:plasma membrane"/>
    <property type="evidence" value="ECO:0007669"/>
    <property type="project" value="UniProtKB-SubCell"/>
</dbReference>
<dbReference type="InterPro" id="IPR026392">
    <property type="entry name" value="Exo/Archaeosortase_dom"/>
</dbReference>
<evidence type="ECO:0000256" key="9">
    <source>
        <dbReference type="SAM" id="Phobius"/>
    </source>
</evidence>
<keyword evidence="7 9" id="KW-0472">Membrane</keyword>
<dbReference type="eggNOG" id="ENOG5033J57">
    <property type="taxonomic scope" value="Bacteria"/>
</dbReference>
<comment type="subcellular location">
    <subcellularLocation>
        <location evidence="1">Cell membrane</location>
        <topology evidence="1">Multi-pass membrane protein</topology>
    </subcellularLocation>
</comment>
<organism evidence="11 12">
    <name type="scientific">Opitutus terrae (strain DSM 11246 / JCM 15787 / PB90-1)</name>
    <dbReference type="NCBI Taxonomy" id="452637"/>
    <lineage>
        <taxon>Bacteria</taxon>
        <taxon>Pseudomonadati</taxon>
        <taxon>Verrucomicrobiota</taxon>
        <taxon>Opitutia</taxon>
        <taxon>Opitutales</taxon>
        <taxon>Opitutaceae</taxon>
        <taxon>Opitutus</taxon>
    </lineage>
</organism>
<keyword evidence="6 9" id="KW-1133">Transmembrane helix</keyword>
<evidence type="ECO:0000256" key="5">
    <source>
        <dbReference type="ARBA" id="ARBA00022801"/>
    </source>
</evidence>
<evidence type="ECO:0000259" key="10">
    <source>
        <dbReference type="Pfam" id="PF11984"/>
    </source>
</evidence>
<dbReference type="HOGENOM" id="CLU_416673_0_0_0"/>
<feature type="region of interest" description="Disordered" evidence="8">
    <location>
        <begin position="355"/>
        <end position="410"/>
    </location>
</feature>
<dbReference type="Proteomes" id="UP000007013">
    <property type="component" value="Chromosome"/>
</dbReference>
<feature type="transmembrane region" description="Helical" evidence="9">
    <location>
        <begin position="35"/>
        <end position="53"/>
    </location>
</feature>
<dbReference type="InterPro" id="IPR019127">
    <property type="entry name" value="Exosortase"/>
</dbReference>
<feature type="compositionally biased region" description="Basic and acidic residues" evidence="8">
    <location>
        <begin position="355"/>
        <end position="378"/>
    </location>
</feature>
<dbReference type="InterPro" id="IPR014263">
    <property type="entry name" value="Methanolan_biosynth_EpsI"/>
</dbReference>
<dbReference type="Pfam" id="PF11984">
    <property type="entry name" value="DUF3485"/>
    <property type="match status" value="1"/>
</dbReference>
<feature type="transmembrane region" description="Helical" evidence="9">
    <location>
        <begin position="143"/>
        <end position="163"/>
    </location>
</feature>
<evidence type="ECO:0000256" key="7">
    <source>
        <dbReference type="ARBA" id="ARBA00023136"/>
    </source>
</evidence>
<dbReference type="Pfam" id="PF09721">
    <property type="entry name" value="Exosortase_EpsH"/>
    <property type="match status" value="1"/>
</dbReference>
<evidence type="ECO:0000256" key="2">
    <source>
        <dbReference type="ARBA" id="ARBA00022475"/>
    </source>
</evidence>
<keyword evidence="5" id="KW-0378">Hydrolase</keyword>
<feature type="transmembrane region" description="Helical" evidence="9">
    <location>
        <begin position="73"/>
        <end position="95"/>
    </location>
</feature>
<feature type="transmembrane region" description="Helical" evidence="9">
    <location>
        <begin position="286"/>
        <end position="313"/>
    </location>
</feature>
<evidence type="ECO:0000256" key="4">
    <source>
        <dbReference type="ARBA" id="ARBA00022692"/>
    </source>
</evidence>
<keyword evidence="4 9" id="KW-0812">Transmembrane</keyword>
<evidence type="ECO:0000256" key="8">
    <source>
        <dbReference type="SAM" id="MobiDB-lite"/>
    </source>
</evidence>
<dbReference type="KEGG" id="ote:Oter_0284"/>
<gene>
    <name evidence="11" type="ordered locus">Oter_0284</name>
</gene>
<feature type="transmembrane region" description="Helical" evidence="9">
    <location>
        <begin position="254"/>
        <end position="279"/>
    </location>
</feature>
<feature type="domain" description="Methanolan biosynthesis EpsI" evidence="10">
    <location>
        <begin position="472"/>
        <end position="650"/>
    </location>
</feature>
<evidence type="ECO:0000313" key="11">
    <source>
        <dbReference type="EMBL" id="ACB73574.1"/>
    </source>
</evidence>
<accession>B1ZQ94</accession>
<dbReference type="GO" id="GO:0008233">
    <property type="term" value="F:peptidase activity"/>
    <property type="evidence" value="ECO:0007669"/>
    <property type="project" value="UniProtKB-KW"/>
</dbReference>
<keyword evidence="3" id="KW-0645">Protease</keyword>
<feature type="compositionally biased region" description="Basic and acidic residues" evidence="8">
    <location>
        <begin position="385"/>
        <end position="395"/>
    </location>
</feature>
<reference evidence="11 12" key="1">
    <citation type="journal article" date="2011" name="J. Bacteriol.">
        <title>Genome sequence of the verrucomicrobium Opitutus terrae PB90-1, an abundant inhabitant of rice paddy soil ecosystems.</title>
        <authorList>
            <person name="van Passel M.W."/>
            <person name="Kant R."/>
            <person name="Palva A."/>
            <person name="Copeland A."/>
            <person name="Lucas S."/>
            <person name="Lapidus A."/>
            <person name="Glavina del Rio T."/>
            <person name="Pitluck S."/>
            <person name="Goltsman E."/>
            <person name="Clum A."/>
            <person name="Sun H."/>
            <person name="Schmutz J."/>
            <person name="Larimer F.W."/>
            <person name="Land M.L."/>
            <person name="Hauser L."/>
            <person name="Kyrpides N."/>
            <person name="Mikhailova N."/>
            <person name="Richardson P.P."/>
            <person name="Janssen P.H."/>
            <person name="de Vos W.M."/>
            <person name="Smidt H."/>
        </authorList>
    </citation>
    <scope>NUCLEOTIDE SEQUENCE [LARGE SCALE GENOMIC DNA]</scope>
    <source>
        <strain evidence="12">DSM 11246 / JCM 15787 / PB90-1</strain>
    </source>
</reference>
<protein>
    <submittedName>
        <fullName evidence="11">Eight transmembrane protein EpsH</fullName>
    </submittedName>
</protein>
<feature type="transmembrane region" description="Helical" evidence="9">
    <location>
        <begin position="193"/>
        <end position="210"/>
    </location>
</feature>
<evidence type="ECO:0000313" key="12">
    <source>
        <dbReference type="Proteomes" id="UP000007013"/>
    </source>
</evidence>
<evidence type="ECO:0000256" key="6">
    <source>
        <dbReference type="ARBA" id="ARBA00022989"/>
    </source>
</evidence>
<feature type="transmembrane region" description="Helical" evidence="9">
    <location>
        <begin position="169"/>
        <end position="186"/>
    </location>
</feature>
<feature type="transmembrane region" description="Helical" evidence="9">
    <location>
        <begin position="430"/>
        <end position="452"/>
    </location>
</feature>
<dbReference type="NCBIfam" id="TIGR04178">
    <property type="entry name" value="exo_archaeo"/>
    <property type="match status" value="1"/>
</dbReference>
<dbReference type="STRING" id="452637.Oter_0284"/>
<evidence type="ECO:0000256" key="1">
    <source>
        <dbReference type="ARBA" id="ARBA00004651"/>
    </source>
</evidence>
<dbReference type="EMBL" id="CP001032">
    <property type="protein sequence ID" value="ACB73574.1"/>
    <property type="molecule type" value="Genomic_DNA"/>
</dbReference>
<evidence type="ECO:0000256" key="3">
    <source>
        <dbReference type="ARBA" id="ARBA00022670"/>
    </source>
</evidence>
<keyword evidence="12" id="KW-1185">Reference proteome</keyword>
<feature type="region of interest" description="Disordered" evidence="8">
    <location>
        <begin position="1"/>
        <end position="28"/>
    </location>
</feature>
<dbReference type="AlphaFoldDB" id="B1ZQ94"/>
<keyword evidence="2" id="KW-1003">Cell membrane</keyword>